<evidence type="ECO:0000313" key="1">
    <source>
        <dbReference type="EnsemblPlants" id="AVESA.00010b.r2.4DG0776610.1.CDS.1"/>
    </source>
</evidence>
<reference evidence="1" key="2">
    <citation type="submission" date="2025-09" db="UniProtKB">
        <authorList>
            <consortium name="EnsemblPlants"/>
        </authorList>
    </citation>
    <scope>IDENTIFICATION</scope>
</reference>
<protein>
    <submittedName>
        <fullName evidence="1">Uncharacterized protein</fullName>
    </submittedName>
</protein>
<proteinExistence type="predicted"/>
<dbReference type="EnsemblPlants" id="AVESA.00010b.r2.4DG0776610.1">
    <property type="protein sequence ID" value="AVESA.00010b.r2.4DG0776610.1.CDS.1"/>
    <property type="gene ID" value="AVESA.00010b.r2.4DG0776610"/>
</dbReference>
<accession>A0ACD5XDI8</accession>
<evidence type="ECO:0000313" key="2">
    <source>
        <dbReference type="Proteomes" id="UP001732700"/>
    </source>
</evidence>
<reference evidence="1" key="1">
    <citation type="submission" date="2021-05" db="EMBL/GenBank/DDBJ databases">
        <authorList>
            <person name="Scholz U."/>
            <person name="Mascher M."/>
            <person name="Fiebig A."/>
        </authorList>
    </citation>
    <scope>NUCLEOTIDE SEQUENCE [LARGE SCALE GENOMIC DNA]</scope>
</reference>
<name>A0ACD5XDI8_AVESA</name>
<dbReference type="Proteomes" id="UP001732700">
    <property type="component" value="Chromosome 4D"/>
</dbReference>
<keyword evidence="2" id="KW-1185">Reference proteome</keyword>
<organism evidence="1 2">
    <name type="scientific">Avena sativa</name>
    <name type="common">Oat</name>
    <dbReference type="NCBI Taxonomy" id="4498"/>
    <lineage>
        <taxon>Eukaryota</taxon>
        <taxon>Viridiplantae</taxon>
        <taxon>Streptophyta</taxon>
        <taxon>Embryophyta</taxon>
        <taxon>Tracheophyta</taxon>
        <taxon>Spermatophyta</taxon>
        <taxon>Magnoliopsida</taxon>
        <taxon>Liliopsida</taxon>
        <taxon>Poales</taxon>
        <taxon>Poaceae</taxon>
        <taxon>BOP clade</taxon>
        <taxon>Pooideae</taxon>
        <taxon>Poodae</taxon>
        <taxon>Poeae</taxon>
        <taxon>Poeae Chloroplast Group 1 (Aveneae type)</taxon>
        <taxon>Aveninae</taxon>
        <taxon>Avena</taxon>
    </lineage>
</organism>
<sequence length="557" mass="61406">MATPANDHIHRTYPEENSLGPPESSGRQKFLMAEVIFSAVVGDMVGRVISLLASRYSNHEQNADAKLKKISRMLIRIHSVVEEAKGRHITNHVALDWLSDLNDGVWRGRYLLDTVGCRGAEHEEDADGEEVQPFSLSSFNPAKRVRVAASTVRCVLSRHGAGLDEIDGVLESLQSMSGDLGEFLMLLQGCKRICRPLATSIFVDNGQMFGRHVERERIINFLLHDHHGPCLSREKQTLPLLPIVGDIGVGKTTLVQHVCDDPRLHSHFPLIMLFNFSSTYAMAMGEAAVALKSKHVIGGSGSLKHPLHALDGSFRAKRFLMVFEDVDMHKKKILEELLPSLRRHGKQGSKIIVTTNNTRVAASMGTVEPIRLKVLPHPEYWFFFKAHAFAAAADVVEENPRLVAVGGAIARKLNGSFFGAKIVGGVLRAHPNLRLWCKILRSDIGGLSLLGDGLGYISDLAESLLPSHVSMRQLIISKKPFGSSLQSEFTRFHDMFLSPSPDDAAPESSCAADVRNAKVLLCRTVLPFYSVYYNALCTVSSEAVHPIPDLRCGKSMF</sequence>